<dbReference type="GO" id="GO:1990281">
    <property type="term" value="C:efflux pump complex"/>
    <property type="evidence" value="ECO:0007669"/>
    <property type="project" value="TreeGrafter"/>
</dbReference>
<gene>
    <name evidence="7" type="ORF">METZ01_LOCUS3642</name>
</gene>
<dbReference type="Pfam" id="PF02321">
    <property type="entry name" value="OEP"/>
    <property type="match status" value="2"/>
</dbReference>
<keyword evidence="2" id="KW-0813">Transport</keyword>
<dbReference type="InterPro" id="IPR010130">
    <property type="entry name" value="T1SS_OMP_TolC"/>
</dbReference>
<dbReference type="GO" id="GO:0015288">
    <property type="term" value="F:porin activity"/>
    <property type="evidence" value="ECO:0007669"/>
    <property type="project" value="TreeGrafter"/>
</dbReference>
<evidence type="ECO:0000256" key="3">
    <source>
        <dbReference type="ARBA" id="ARBA00022452"/>
    </source>
</evidence>
<dbReference type="NCBIfam" id="TIGR01844">
    <property type="entry name" value="type_I_sec_TolC"/>
    <property type="match status" value="1"/>
</dbReference>
<dbReference type="InterPro" id="IPR003423">
    <property type="entry name" value="OMP_efflux"/>
</dbReference>
<dbReference type="SUPFAM" id="SSF56954">
    <property type="entry name" value="Outer membrane efflux proteins (OEP)"/>
    <property type="match status" value="1"/>
</dbReference>
<keyword evidence="5" id="KW-0472">Membrane</keyword>
<evidence type="ECO:0000313" key="7">
    <source>
        <dbReference type="EMBL" id="SUZ50788.1"/>
    </source>
</evidence>
<dbReference type="PANTHER" id="PTHR30026">
    <property type="entry name" value="OUTER MEMBRANE PROTEIN TOLC"/>
    <property type="match status" value="1"/>
</dbReference>
<dbReference type="Gene3D" id="1.20.1600.10">
    <property type="entry name" value="Outer membrane efflux proteins (OEP)"/>
    <property type="match status" value="1"/>
</dbReference>
<dbReference type="GO" id="GO:0015562">
    <property type="term" value="F:efflux transmembrane transporter activity"/>
    <property type="evidence" value="ECO:0007669"/>
    <property type="project" value="InterPro"/>
</dbReference>
<keyword evidence="4" id="KW-0812">Transmembrane</keyword>
<name>A0A381NAM3_9ZZZZ</name>
<evidence type="ECO:0000256" key="2">
    <source>
        <dbReference type="ARBA" id="ARBA00022448"/>
    </source>
</evidence>
<evidence type="ECO:0000256" key="4">
    <source>
        <dbReference type="ARBA" id="ARBA00022692"/>
    </source>
</evidence>
<proteinExistence type="predicted"/>
<keyword evidence="3" id="KW-1134">Transmembrane beta strand</keyword>
<sequence length="469" mass="51914">MLHRVKFIGILLFSSLTSSLSYGDDLVTILQLALDNDPSLKQAQASYRANRENVIQSRSSMLPSLGVGAGTSRLTSGFTDSQYINMTNPLTGETVRTKVRDDHTFRPGINNHNWGVSLTQSVFNLPNWYSFQSAEAADRAAAVNLAAQEQDLIMRVATAYFDVLRAQDLLETNIQEEEAAQRSLEQTQQREAVGLVAITDVYDSQAAYDLARNTTILQQDFLRSRYEALEAITGQGHPDIDELLDNFPIVEVEGNLNQWETQADNNSLAIAAAEFNLDASRQTLRARKSDGLPTLDLQGFYGHIVTAPIVSQGVQIGGGASDRTQLALNLNIPLYTGGTLSSRKRAAEYNVVVAQESLELTKRELTQNIRNAYRRVNTDVLVIAQRQQSITSAQSALDATELGAEVGTRNIVEVLLARENLFRALRMYADARYTYVIDTLVLKQIAGILTPQDIIELNEWLQESEVTAQ</sequence>
<evidence type="ECO:0000256" key="5">
    <source>
        <dbReference type="ARBA" id="ARBA00023136"/>
    </source>
</evidence>
<organism evidence="7">
    <name type="scientific">marine metagenome</name>
    <dbReference type="NCBI Taxonomy" id="408172"/>
    <lineage>
        <taxon>unclassified sequences</taxon>
        <taxon>metagenomes</taxon>
        <taxon>ecological metagenomes</taxon>
    </lineage>
</organism>
<dbReference type="AlphaFoldDB" id="A0A381NAM3"/>
<reference evidence="7" key="1">
    <citation type="submission" date="2018-05" db="EMBL/GenBank/DDBJ databases">
        <authorList>
            <person name="Lanie J.A."/>
            <person name="Ng W.-L."/>
            <person name="Kazmierczak K.M."/>
            <person name="Andrzejewski T.M."/>
            <person name="Davidsen T.M."/>
            <person name="Wayne K.J."/>
            <person name="Tettelin H."/>
            <person name="Glass J.I."/>
            <person name="Rusch D."/>
            <person name="Podicherti R."/>
            <person name="Tsui H.-C.T."/>
            <person name="Winkler M.E."/>
        </authorList>
    </citation>
    <scope>NUCLEOTIDE SEQUENCE</scope>
</reference>
<protein>
    <submittedName>
        <fullName evidence="7">Uncharacterized protein</fullName>
    </submittedName>
</protein>
<dbReference type="GO" id="GO:0009279">
    <property type="term" value="C:cell outer membrane"/>
    <property type="evidence" value="ECO:0007669"/>
    <property type="project" value="UniProtKB-SubCell"/>
</dbReference>
<dbReference type="InterPro" id="IPR051906">
    <property type="entry name" value="TolC-like"/>
</dbReference>
<accession>A0A381NAM3</accession>
<evidence type="ECO:0000256" key="6">
    <source>
        <dbReference type="ARBA" id="ARBA00023237"/>
    </source>
</evidence>
<comment type="subcellular location">
    <subcellularLocation>
        <location evidence="1">Cell outer membrane</location>
    </subcellularLocation>
</comment>
<keyword evidence="6" id="KW-0998">Cell outer membrane</keyword>
<dbReference type="EMBL" id="UINC01000188">
    <property type="protein sequence ID" value="SUZ50788.1"/>
    <property type="molecule type" value="Genomic_DNA"/>
</dbReference>
<dbReference type="PANTHER" id="PTHR30026:SF20">
    <property type="entry name" value="OUTER MEMBRANE PROTEIN TOLC"/>
    <property type="match status" value="1"/>
</dbReference>
<evidence type="ECO:0000256" key="1">
    <source>
        <dbReference type="ARBA" id="ARBA00004442"/>
    </source>
</evidence>